<dbReference type="Proteomes" id="UP000247233">
    <property type="component" value="Unassembled WGS sequence"/>
</dbReference>
<comment type="similarity">
    <text evidence="7">Belongs to the chloroperoxidase family.</text>
</comment>
<dbReference type="EMBL" id="MSFL01000001">
    <property type="protein sequence ID" value="PWY92180.1"/>
    <property type="molecule type" value="Genomic_DNA"/>
</dbReference>
<accession>A0A317X6I3</accession>
<keyword evidence="3" id="KW-0349">Heme</keyword>
<evidence type="ECO:0000256" key="8">
    <source>
        <dbReference type="SAM" id="MobiDB-lite"/>
    </source>
</evidence>
<dbReference type="PANTHER" id="PTHR33577">
    <property type="entry name" value="STERIGMATOCYSTIN BIOSYNTHESIS PEROXIDASE STCC-RELATED"/>
    <property type="match status" value="1"/>
</dbReference>
<dbReference type="AlphaFoldDB" id="A0A317X6I3"/>
<dbReference type="Gene3D" id="1.10.489.10">
    <property type="entry name" value="Chloroperoxidase-like"/>
    <property type="match status" value="1"/>
</dbReference>
<dbReference type="InterPro" id="IPR036851">
    <property type="entry name" value="Chloroperoxidase-like_sf"/>
</dbReference>
<name>A0A317X6I3_9EURO</name>
<dbReference type="PROSITE" id="PS51405">
    <property type="entry name" value="HEME_HALOPEROXIDASE"/>
    <property type="match status" value="1"/>
</dbReference>
<evidence type="ECO:0000259" key="9">
    <source>
        <dbReference type="PROSITE" id="PS51405"/>
    </source>
</evidence>
<comment type="caution">
    <text evidence="10">The sequence shown here is derived from an EMBL/GenBank/DDBJ whole genome shotgun (WGS) entry which is preliminary data.</text>
</comment>
<evidence type="ECO:0000256" key="6">
    <source>
        <dbReference type="ARBA" id="ARBA00023004"/>
    </source>
</evidence>
<feature type="region of interest" description="Disordered" evidence="8">
    <location>
        <begin position="1"/>
        <end position="21"/>
    </location>
</feature>
<evidence type="ECO:0000313" key="10">
    <source>
        <dbReference type="EMBL" id="PWY92180.1"/>
    </source>
</evidence>
<keyword evidence="2 10" id="KW-0575">Peroxidase</keyword>
<evidence type="ECO:0000256" key="2">
    <source>
        <dbReference type="ARBA" id="ARBA00022559"/>
    </source>
</evidence>
<dbReference type="PANTHER" id="PTHR33577:SF9">
    <property type="entry name" value="PEROXIDASE STCC"/>
    <property type="match status" value="1"/>
</dbReference>
<keyword evidence="6" id="KW-0408">Iron</keyword>
<reference evidence="10 11" key="1">
    <citation type="submission" date="2016-12" db="EMBL/GenBank/DDBJ databases">
        <title>The genomes of Aspergillus section Nigri reveals drivers in fungal speciation.</title>
        <authorList>
            <consortium name="DOE Joint Genome Institute"/>
            <person name="Vesth T.C."/>
            <person name="Nybo J."/>
            <person name="Theobald S."/>
            <person name="Brandl J."/>
            <person name="Frisvad J.C."/>
            <person name="Nielsen K.F."/>
            <person name="Lyhne E.K."/>
            <person name="Kogle M.E."/>
            <person name="Kuo A."/>
            <person name="Riley R."/>
            <person name="Clum A."/>
            <person name="Nolan M."/>
            <person name="Lipzen A."/>
            <person name="Salamov A."/>
            <person name="Henrissat B."/>
            <person name="Wiebenga A."/>
            <person name="De Vries R.P."/>
            <person name="Grigoriev I.V."/>
            <person name="Mortensen U.H."/>
            <person name="Andersen M.R."/>
            <person name="Baker S.E."/>
        </authorList>
    </citation>
    <scope>NUCLEOTIDE SEQUENCE [LARGE SCALE GENOMIC DNA]</scope>
    <source>
        <strain evidence="10 11">CBS 117.55</strain>
    </source>
</reference>
<dbReference type="GO" id="GO:0046872">
    <property type="term" value="F:metal ion binding"/>
    <property type="evidence" value="ECO:0007669"/>
    <property type="project" value="UniProtKB-KW"/>
</dbReference>
<dbReference type="Pfam" id="PF01328">
    <property type="entry name" value="Peroxidase_2"/>
    <property type="match status" value="1"/>
</dbReference>
<evidence type="ECO:0000256" key="7">
    <source>
        <dbReference type="ARBA" id="ARBA00025795"/>
    </source>
</evidence>
<evidence type="ECO:0000256" key="4">
    <source>
        <dbReference type="ARBA" id="ARBA00022723"/>
    </source>
</evidence>
<dbReference type="STRING" id="1448321.A0A317X6I3"/>
<evidence type="ECO:0000256" key="3">
    <source>
        <dbReference type="ARBA" id="ARBA00022617"/>
    </source>
</evidence>
<dbReference type="GeneID" id="37069874"/>
<organism evidence="10 11">
    <name type="scientific">Aspergillus heteromorphus CBS 117.55</name>
    <dbReference type="NCBI Taxonomy" id="1448321"/>
    <lineage>
        <taxon>Eukaryota</taxon>
        <taxon>Fungi</taxon>
        <taxon>Dikarya</taxon>
        <taxon>Ascomycota</taxon>
        <taxon>Pezizomycotina</taxon>
        <taxon>Eurotiomycetes</taxon>
        <taxon>Eurotiomycetidae</taxon>
        <taxon>Eurotiales</taxon>
        <taxon>Aspergillaceae</taxon>
        <taxon>Aspergillus</taxon>
        <taxon>Aspergillus subgen. Circumdati</taxon>
    </lineage>
</organism>
<gene>
    <name evidence="10" type="ORF">BO70DRAFT_424922</name>
</gene>
<keyword evidence="11" id="KW-1185">Reference proteome</keyword>
<evidence type="ECO:0000313" key="11">
    <source>
        <dbReference type="Proteomes" id="UP000247233"/>
    </source>
</evidence>
<evidence type="ECO:0000256" key="5">
    <source>
        <dbReference type="ARBA" id="ARBA00023002"/>
    </source>
</evidence>
<sequence length="246" mass="27584">MALQGNEHDHHPAGPDDLRSPCPVLNTLANHGLIARNGRDITATQLKSAIQYIGLGFDVATALVSRVFEVHADDPSHAPPGTSRAGLRDPNQVNKDGIPVLNLDQVGRPHALEHDVSITRQDRELGDCIHLDPDLYKQFIQASQDGRYRSSVLGSYRKTRYEEQKRINPHLQFGKFEHYVGCAEMAALRCVFGQGVSRGVPGEYVRAVFGDERLPYNEGWKPRRLKAFFPEMIPVLLLISHYAWPF</sequence>
<dbReference type="OrthoDB" id="407298at2759"/>
<feature type="domain" description="Heme haloperoxidase family profile" evidence="9">
    <location>
        <begin position="6"/>
        <end position="238"/>
    </location>
</feature>
<keyword evidence="4" id="KW-0479">Metal-binding</keyword>
<feature type="compositionally biased region" description="Basic and acidic residues" evidence="8">
    <location>
        <begin position="1"/>
        <end position="19"/>
    </location>
</feature>
<dbReference type="GO" id="GO:0004601">
    <property type="term" value="F:peroxidase activity"/>
    <property type="evidence" value="ECO:0007669"/>
    <property type="project" value="UniProtKB-KW"/>
</dbReference>
<comment type="cofactor">
    <cofactor evidence="1">
        <name>heme b</name>
        <dbReference type="ChEBI" id="CHEBI:60344"/>
    </cofactor>
</comment>
<protein>
    <submittedName>
        <fullName evidence="10">Cloroperoxidase</fullName>
    </submittedName>
</protein>
<keyword evidence="5" id="KW-0560">Oxidoreductase</keyword>
<proteinExistence type="inferred from homology"/>
<dbReference type="VEuPathDB" id="FungiDB:BO70DRAFT_424922"/>
<dbReference type="InterPro" id="IPR000028">
    <property type="entry name" value="Chloroperoxidase"/>
</dbReference>
<dbReference type="SUPFAM" id="SSF47571">
    <property type="entry name" value="Cloroperoxidase"/>
    <property type="match status" value="1"/>
</dbReference>
<evidence type="ECO:0000256" key="1">
    <source>
        <dbReference type="ARBA" id="ARBA00001970"/>
    </source>
</evidence>
<dbReference type="RefSeq" id="XP_025403919.1">
    <property type="nucleotide sequence ID" value="XM_025547637.1"/>
</dbReference>